<gene>
    <name evidence="2" type="ORF">RWH43_08870</name>
</gene>
<dbReference type="InterPro" id="IPR055259">
    <property type="entry name" value="YkvP/CgeB_Glyco_trans-like"/>
</dbReference>
<organism evidence="2 3">
    <name type="scientific">Microbacterium algihabitans</name>
    <dbReference type="NCBI Taxonomy" id="3075992"/>
    <lineage>
        <taxon>Bacteria</taxon>
        <taxon>Bacillati</taxon>
        <taxon>Actinomycetota</taxon>
        <taxon>Actinomycetes</taxon>
        <taxon>Micrococcales</taxon>
        <taxon>Microbacteriaceae</taxon>
        <taxon>Microbacterium</taxon>
    </lineage>
</organism>
<comment type="caution">
    <text evidence="2">The sequence shown here is derived from an EMBL/GenBank/DDBJ whole genome shotgun (WGS) entry which is preliminary data.</text>
</comment>
<proteinExistence type="predicted"/>
<evidence type="ECO:0000313" key="2">
    <source>
        <dbReference type="EMBL" id="MDU0326864.1"/>
    </source>
</evidence>
<protein>
    <submittedName>
        <fullName evidence="2">Glycosyltransferase</fullName>
    </submittedName>
</protein>
<dbReference type="RefSeq" id="WP_316001265.1">
    <property type="nucleotide sequence ID" value="NZ_JAWDIU010000002.1"/>
</dbReference>
<feature type="domain" description="Spore protein YkvP/CgeB glycosyl transferase-like" evidence="1">
    <location>
        <begin position="131"/>
        <end position="266"/>
    </location>
</feature>
<accession>A0ABU3RVL0</accession>
<evidence type="ECO:0000259" key="1">
    <source>
        <dbReference type="Pfam" id="PF13524"/>
    </source>
</evidence>
<dbReference type="Pfam" id="PF13524">
    <property type="entry name" value="Glyco_trans_1_2"/>
    <property type="match status" value="1"/>
</dbReference>
<sequence>MKGVKAATDGFRVDLLLAIKTIYFNQRMLLEIPAAKRVHYSFDDVSNRRNLSSGYLRHEKLWDLIGTTKQHNVMEIEARGGNPLFQWAAYDPRLHKRETDFLDRKYAIGFVGAMREDREGLPDFMAHASGRDNAVIAGPRWNRRYPDGHPGIDMLPAQMGPAYTRLANDVQGGLVLLNSENRDQHTNRSIETPATGQLVIAEDTEEHRQLFSDGTSALLFSSLSEAAERIREMRHDRHRASRIAQEGYRRISAGGFTYKDRASELLRWSRNT</sequence>
<name>A0ABU3RVL0_9MICO</name>
<reference evidence="2 3" key="1">
    <citation type="submission" date="2023-09" db="EMBL/GenBank/DDBJ databases">
        <title>Microbacterium fusihabitans sp. nov., Microbacterium phycihabitans sp. nov., and Microbacterium cervinum sp. nov., isolated from dried seaweeds of beach.</title>
        <authorList>
            <person name="Lee S.D."/>
        </authorList>
    </citation>
    <scope>NUCLEOTIDE SEQUENCE [LARGE SCALE GENOMIC DNA]</scope>
    <source>
        <strain evidence="2 3">KSW2-21</strain>
    </source>
</reference>
<keyword evidence="3" id="KW-1185">Reference proteome</keyword>
<evidence type="ECO:0000313" key="3">
    <source>
        <dbReference type="Proteomes" id="UP001256673"/>
    </source>
</evidence>
<dbReference type="EMBL" id="JAWDIU010000002">
    <property type="protein sequence ID" value="MDU0326864.1"/>
    <property type="molecule type" value="Genomic_DNA"/>
</dbReference>
<dbReference type="Proteomes" id="UP001256673">
    <property type="component" value="Unassembled WGS sequence"/>
</dbReference>